<dbReference type="EMBL" id="GBRH01186602">
    <property type="protein sequence ID" value="JAE11294.1"/>
    <property type="molecule type" value="Transcribed_RNA"/>
</dbReference>
<reference evidence="1" key="1">
    <citation type="submission" date="2014-09" db="EMBL/GenBank/DDBJ databases">
        <authorList>
            <person name="Magalhaes I.L.F."/>
            <person name="Oliveira U."/>
            <person name="Santos F.R."/>
            <person name="Vidigal T.H.D.A."/>
            <person name="Brescovit A.D."/>
            <person name="Santos A.J."/>
        </authorList>
    </citation>
    <scope>NUCLEOTIDE SEQUENCE</scope>
    <source>
        <tissue evidence="1">Shoot tissue taken approximately 20 cm above the soil surface</tissue>
    </source>
</reference>
<protein>
    <submittedName>
        <fullName evidence="1">Uncharacterized protein</fullName>
    </submittedName>
</protein>
<dbReference type="AlphaFoldDB" id="A0A0A9FJ81"/>
<evidence type="ECO:0000313" key="1">
    <source>
        <dbReference type="EMBL" id="JAE11294.1"/>
    </source>
</evidence>
<reference evidence="1" key="2">
    <citation type="journal article" date="2015" name="Data Brief">
        <title>Shoot transcriptome of the giant reed, Arundo donax.</title>
        <authorList>
            <person name="Barrero R.A."/>
            <person name="Guerrero F.D."/>
            <person name="Moolhuijzen P."/>
            <person name="Goolsby J.A."/>
            <person name="Tidwell J."/>
            <person name="Bellgard S.E."/>
            <person name="Bellgard M.I."/>
        </authorList>
    </citation>
    <scope>NUCLEOTIDE SEQUENCE</scope>
    <source>
        <tissue evidence="1">Shoot tissue taken approximately 20 cm above the soil surface</tissue>
    </source>
</reference>
<name>A0A0A9FJ81_ARUDO</name>
<sequence>MLPKLSPPLVEAATPLCSVLSKVLSSSLSTLTRAFTYSESAEALECNEGWLSNICMTRSGSLL</sequence>
<organism evidence="1">
    <name type="scientific">Arundo donax</name>
    <name type="common">Giant reed</name>
    <name type="synonym">Donax arundinaceus</name>
    <dbReference type="NCBI Taxonomy" id="35708"/>
    <lineage>
        <taxon>Eukaryota</taxon>
        <taxon>Viridiplantae</taxon>
        <taxon>Streptophyta</taxon>
        <taxon>Embryophyta</taxon>
        <taxon>Tracheophyta</taxon>
        <taxon>Spermatophyta</taxon>
        <taxon>Magnoliopsida</taxon>
        <taxon>Liliopsida</taxon>
        <taxon>Poales</taxon>
        <taxon>Poaceae</taxon>
        <taxon>PACMAD clade</taxon>
        <taxon>Arundinoideae</taxon>
        <taxon>Arundineae</taxon>
        <taxon>Arundo</taxon>
    </lineage>
</organism>
<proteinExistence type="predicted"/>
<accession>A0A0A9FJ81</accession>